<geneLocation type="plasmid" evidence="1 2">
    <name>pPSED02</name>
</geneLocation>
<sequence length="73" mass="7988">MLRAELMEHRRVLRNVGGNLNDVARHANATGELHAATARVQELVARTVERVDAAVAAVEHVGGQARLERRAAR</sequence>
<dbReference type="AlphaFoldDB" id="F2L6Y5"/>
<proteinExistence type="predicted"/>
<evidence type="ECO:0000313" key="1">
    <source>
        <dbReference type="EMBL" id="AEA28958.1"/>
    </source>
</evidence>
<keyword evidence="1" id="KW-0614">Plasmid</keyword>
<accession>F2L6Y5</accession>
<evidence type="ECO:0008006" key="3">
    <source>
        <dbReference type="Google" id="ProtNLM"/>
    </source>
</evidence>
<evidence type="ECO:0000313" key="2">
    <source>
        <dbReference type="Proteomes" id="UP000007809"/>
    </source>
</evidence>
<gene>
    <name evidence="1" type="ORF">Psed_6890</name>
</gene>
<protein>
    <recommendedName>
        <fullName evidence="3">Mobilization protein</fullName>
    </recommendedName>
</protein>
<organism evidence="1">
    <name type="scientific">Pseudonocardia dioxanivorans (strain ATCC 55486 / DSM 44775 / JCM 13855 / CB1190)</name>
    <dbReference type="NCBI Taxonomy" id="675635"/>
    <lineage>
        <taxon>Bacteria</taxon>
        <taxon>Bacillati</taxon>
        <taxon>Actinomycetota</taxon>
        <taxon>Actinomycetes</taxon>
        <taxon>Pseudonocardiales</taxon>
        <taxon>Pseudonocardiaceae</taxon>
        <taxon>Pseudonocardia</taxon>
    </lineage>
</organism>
<dbReference type="EMBL" id="CP002595">
    <property type="protein sequence ID" value="AEA28958.1"/>
    <property type="molecule type" value="Genomic_DNA"/>
</dbReference>
<keyword evidence="2" id="KW-1185">Reference proteome</keyword>
<dbReference type="Proteomes" id="UP000007809">
    <property type="component" value="Plasmid pPSED02"/>
</dbReference>
<reference evidence="1" key="1">
    <citation type="journal article" date="2011" name="J. Bacteriol.">
        <title>Genome sequence of the 1,4-dioxane-degrading Pseudonocardia dioxanivorans strain CB1190.</title>
        <authorList>
            <person name="Sales C.M."/>
            <person name="Mahendra S."/>
            <person name="Grostern A."/>
            <person name="Parales R.E."/>
            <person name="Goodwin L.A."/>
            <person name="Woyke T."/>
            <person name="Nolan M."/>
            <person name="Lapidus A."/>
            <person name="Chertkov O."/>
            <person name="Ovchinnikova G."/>
            <person name="Sczyrba A."/>
            <person name="Alvarez-Cohen L."/>
        </authorList>
    </citation>
    <scope>NUCLEOTIDE SEQUENCE</scope>
    <source>
        <strain evidence="1">CB1190</strain>
    </source>
</reference>
<name>F2L6Y5_PSEUX</name>